<dbReference type="STRING" id="1891671.SAMN06295885_2353"/>
<dbReference type="InterPro" id="IPR028082">
    <property type="entry name" value="Peripla_BP_I"/>
</dbReference>
<keyword evidence="1" id="KW-0805">Transcription regulation</keyword>
<name>A0A1X7P150_9MICO</name>
<reference evidence="6" key="1">
    <citation type="submission" date="2017-04" db="EMBL/GenBank/DDBJ databases">
        <authorList>
            <person name="Varghese N."/>
            <person name="Submissions S."/>
        </authorList>
    </citation>
    <scope>NUCLEOTIDE SEQUENCE [LARGE SCALE GENOMIC DNA]</scope>
    <source>
        <strain evidence="6">VKM Ac-2121</strain>
    </source>
</reference>
<dbReference type="Gene3D" id="1.10.260.40">
    <property type="entry name" value="lambda repressor-like DNA-binding domains"/>
    <property type="match status" value="1"/>
</dbReference>
<dbReference type="EMBL" id="FXBM01000002">
    <property type="protein sequence ID" value="SMH44350.1"/>
    <property type="molecule type" value="Genomic_DNA"/>
</dbReference>
<dbReference type="Proteomes" id="UP000193711">
    <property type="component" value="Unassembled WGS sequence"/>
</dbReference>
<dbReference type="Pfam" id="PF00356">
    <property type="entry name" value="LacI"/>
    <property type="match status" value="1"/>
</dbReference>
<gene>
    <name evidence="5" type="ORF">SAMN06295885_2353</name>
</gene>
<dbReference type="SMART" id="SM00354">
    <property type="entry name" value="HTH_LACI"/>
    <property type="match status" value="1"/>
</dbReference>
<dbReference type="GO" id="GO:0000976">
    <property type="term" value="F:transcription cis-regulatory region binding"/>
    <property type="evidence" value="ECO:0007669"/>
    <property type="project" value="TreeGrafter"/>
</dbReference>
<dbReference type="Gene3D" id="3.40.50.2300">
    <property type="match status" value="2"/>
</dbReference>
<keyword evidence="2" id="KW-0238">DNA-binding</keyword>
<evidence type="ECO:0000259" key="4">
    <source>
        <dbReference type="PROSITE" id="PS50932"/>
    </source>
</evidence>
<evidence type="ECO:0000313" key="5">
    <source>
        <dbReference type="EMBL" id="SMH44350.1"/>
    </source>
</evidence>
<dbReference type="PANTHER" id="PTHR30146:SF153">
    <property type="entry name" value="LACTOSE OPERON REPRESSOR"/>
    <property type="match status" value="1"/>
</dbReference>
<sequence>MASRDRTAAVTLHDVARESGVSLATASRALNGSARKVNDEYRARVIAAATKLGYSPNLSAQAVAKGTTSTVALLVSDIADPYFSSIASGVLAAAEAAGLVVTIAVTHRDPVRELDLVRTLRGGRPRVMLLAGSRFDDEASRDALVAELESFERTGGRVVMLSQRSLPFPTVQLDNRAGARALAEELVALGYRRFAIVHGPTSLLTSSDRMQGFTDGLAAHGVTVDPAHVVETAFTRDGGHAATLRLLDEHGGDIDLVFAVNDVMAIGASSALRDRGIEPGRGIGVAGFDDIPTLRDVSPAITTVAVPLAELGSRAIAMALDDEADAESSVVLPTAVVVRESTPGLA</sequence>
<proteinExistence type="predicted"/>
<accession>A0A1X7P150</accession>
<dbReference type="InterPro" id="IPR046335">
    <property type="entry name" value="LacI/GalR-like_sensor"/>
</dbReference>
<dbReference type="SUPFAM" id="SSF47413">
    <property type="entry name" value="lambda repressor-like DNA-binding domains"/>
    <property type="match status" value="1"/>
</dbReference>
<dbReference type="RefSeq" id="WP_085476774.1">
    <property type="nucleotide sequence ID" value="NZ_FXBM01000002.1"/>
</dbReference>
<dbReference type="InterPro" id="IPR000843">
    <property type="entry name" value="HTH_LacI"/>
</dbReference>
<dbReference type="PROSITE" id="PS00356">
    <property type="entry name" value="HTH_LACI_1"/>
    <property type="match status" value="1"/>
</dbReference>
<dbReference type="Pfam" id="PF13377">
    <property type="entry name" value="Peripla_BP_3"/>
    <property type="match status" value="1"/>
</dbReference>
<organism evidence="5 6">
    <name type="scientific">Rathayibacter oskolensis</name>
    <dbReference type="NCBI Taxonomy" id="1891671"/>
    <lineage>
        <taxon>Bacteria</taxon>
        <taxon>Bacillati</taxon>
        <taxon>Actinomycetota</taxon>
        <taxon>Actinomycetes</taxon>
        <taxon>Micrococcales</taxon>
        <taxon>Microbacteriaceae</taxon>
        <taxon>Rathayibacter</taxon>
    </lineage>
</organism>
<dbReference type="InterPro" id="IPR010982">
    <property type="entry name" value="Lambda_DNA-bd_dom_sf"/>
</dbReference>
<evidence type="ECO:0000313" key="6">
    <source>
        <dbReference type="Proteomes" id="UP000193711"/>
    </source>
</evidence>
<dbReference type="SUPFAM" id="SSF53822">
    <property type="entry name" value="Periplasmic binding protein-like I"/>
    <property type="match status" value="1"/>
</dbReference>
<keyword evidence="6" id="KW-1185">Reference proteome</keyword>
<dbReference type="GO" id="GO:0003700">
    <property type="term" value="F:DNA-binding transcription factor activity"/>
    <property type="evidence" value="ECO:0007669"/>
    <property type="project" value="TreeGrafter"/>
</dbReference>
<dbReference type="PANTHER" id="PTHR30146">
    <property type="entry name" value="LACI-RELATED TRANSCRIPTIONAL REPRESSOR"/>
    <property type="match status" value="1"/>
</dbReference>
<dbReference type="CDD" id="cd06267">
    <property type="entry name" value="PBP1_LacI_sugar_binding-like"/>
    <property type="match status" value="1"/>
</dbReference>
<keyword evidence="3" id="KW-0804">Transcription</keyword>
<protein>
    <submittedName>
        <fullName evidence="5">Transcriptional regulator, LacI family</fullName>
    </submittedName>
</protein>
<dbReference type="PROSITE" id="PS50932">
    <property type="entry name" value="HTH_LACI_2"/>
    <property type="match status" value="1"/>
</dbReference>
<dbReference type="OrthoDB" id="3226810at2"/>
<dbReference type="AlphaFoldDB" id="A0A1X7P150"/>
<evidence type="ECO:0000256" key="1">
    <source>
        <dbReference type="ARBA" id="ARBA00023015"/>
    </source>
</evidence>
<feature type="domain" description="HTH lacI-type" evidence="4">
    <location>
        <begin position="10"/>
        <end position="65"/>
    </location>
</feature>
<evidence type="ECO:0000256" key="3">
    <source>
        <dbReference type="ARBA" id="ARBA00023163"/>
    </source>
</evidence>
<dbReference type="CDD" id="cd01392">
    <property type="entry name" value="HTH_LacI"/>
    <property type="match status" value="1"/>
</dbReference>
<evidence type="ECO:0000256" key="2">
    <source>
        <dbReference type="ARBA" id="ARBA00023125"/>
    </source>
</evidence>